<dbReference type="InterPro" id="IPR015424">
    <property type="entry name" value="PyrdxlP-dep_Trfase"/>
</dbReference>
<organism evidence="5 6">
    <name type="scientific">Peptoniphilus genitalis</name>
    <dbReference type="NCBI Taxonomy" id="3036303"/>
    <lineage>
        <taxon>Bacteria</taxon>
        <taxon>Bacillati</taxon>
        <taxon>Bacillota</taxon>
        <taxon>Tissierellia</taxon>
        <taxon>Tissierellales</taxon>
        <taxon>Peptoniphilaceae</taxon>
        <taxon>Peptoniphilus</taxon>
    </lineage>
</organism>
<sequence>MTKKNLGTLCVQAGYEPKNGEPRVVPIVQSTTFKYDSSEQMANLFDLKEAGYFYTRLANPTNDAVANKITALEGGVAGILTSSGQAANFYALLNIVSAGDHIVASSAIYGGTYNLIANTMKKLGIEATFVEPDVSLEELNKVFKENTKAVFGETLSNPSLSVLDIETFAKAAHDHGVPLIVDNTFPTPIFLRPIEWGADIVTHSTTKYMNGFANSVGGVVVDSGNFDWSKHKDKFPGLTEPDESYHGVVYTETFGKGAYITKMTTTLMRDLGSIPSPQNSFYLNIGLETLHLRMPRHYENALALAKYLKANDKISWITFPGLEGDSQYELAQKYLPDGSCGVIAFGIKVGREAATKFMDSLKLAAVVTHVADSRTCVLHPASTTHRQMNDEELAHAGISPDLIRMSVGIEDVEDIIKDVEQALANL</sequence>
<comment type="cofactor">
    <cofactor evidence="1 4">
        <name>pyridoxal 5'-phosphate</name>
        <dbReference type="ChEBI" id="CHEBI:597326"/>
    </cofactor>
</comment>
<dbReference type="InterPro" id="IPR000277">
    <property type="entry name" value="Cys/Met-Metab_PyrdxlP-dep_enz"/>
</dbReference>
<keyword evidence="3 4" id="KW-0663">Pyridoxal phosphate</keyword>
<comment type="similarity">
    <text evidence="2 4">Belongs to the trans-sulfuration enzymes family.</text>
</comment>
<evidence type="ECO:0000256" key="1">
    <source>
        <dbReference type="ARBA" id="ARBA00001933"/>
    </source>
</evidence>
<evidence type="ECO:0000313" key="5">
    <source>
        <dbReference type="EMBL" id="URN41430.1"/>
    </source>
</evidence>
<dbReference type="Gene3D" id="3.90.1150.10">
    <property type="entry name" value="Aspartate Aminotransferase, domain 1"/>
    <property type="match status" value="1"/>
</dbReference>
<keyword evidence="6" id="KW-1185">Reference proteome</keyword>
<proteinExistence type="inferred from homology"/>
<name>A0ABY4TPW6_9FIRM</name>
<dbReference type="InterPro" id="IPR006235">
    <property type="entry name" value="OAc-hSer/O-AcSer_sulfhydrylase"/>
</dbReference>
<evidence type="ECO:0000256" key="3">
    <source>
        <dbReference type="ARBA" id="ARBA00022898"/>
    </source>
</evidence>
<dbReference type="CDD" id="cd00614">
    <property type="entry name" value="CGS_like"/>
    <property type="match status" value="1"/>
</dbReference>
<evidence type="ECO:0000313" key="6">
    <source>
        <dbReference type="Proteomes" id="UP001056218"/>
    </source>
</evidence>
<dbReference type="Proteomes" id="UP001056218">
    <property type="component" value="Chromosome"/>
</dbReference>
<dbReference type="RefSeq" id="WP_250342049.1">
    <property type="nucleotide sequence ID" value="NZ_CP097885.1"/>
</dbReference>
<protein>
    <submittedName>
        <fullName evidence="5">O-acetylhomoserine aminocarboxypropyltransferase/cysteine synthase</fullName>
    </submittedName>
</protein>
<dbReference type="SUPFAM" id="SSF53383">
    <property type="entry name" value="PLP-dependent transferases"/>
    <property type="match status" value="1"/>
</dbReference>
<gene>
    <name evidence="5" type="ORF">M9426_00010</name>
</gene>
<dbReference type="PANTHER" id="PTHR43797:SF3">
    <property type="entry name" value="O-ACETYLHOMOSERINE SULFHYDRYLASE"/>
    <property type="match status" value="1"/>
</dbReference>
<dbReference type="Gene3D" id="3.40.640.10">
    <property type="entry name" value="Type I PLP-dependent aspartate aminotransferase-like (Major domain)"/>
    <property type="match status" value="1"/>
</dbReference>
<evidence type="ECO:0000256" key="2">
    <source>
        <dbReference type="ARBA" id="ARBA00009077"/>
    </source>
</evidence>
<dbReference type="Pfam" id="PF01053">
    <property type="entry name" value="Cys_Met_Meta_PP"/>
    <property type="match status" value="1"/>
</dbReference>
<dbReference type="PANTHER" id="PTHR43797">
    <property type="entry name" value="HOMOCYSTEINE/CYSTEINE SYNTHASE"/>
    <property type="match status" value="1"/>
</dbReference>
<dbReference type="InterPro" id="IPR015421">
    <property type="entry name" value="PyrdxlP-dep_Trfase_major"/>
</dbReference>
<reference evidence="5 6" key="1">
    <citation type="submission" date="2022-05" db="EMBL/GenBank/DDBJ databases">
        <title>Identification of Peptoniphilus vaginalis-like Bacteria, Peptoniphilus septimus sp. nov. from Blood Cultures in a Cervical Cancer Patient receiving Chemotherapy: Case and Implications.</title>
        <authorList>
            <person name="Zhan X.-Y."/>
        </authorList>
    </citation>
    <scope>NUCLEOTIDE SEQUENCE [LARGE SCALE GENOMIC DNA]</scope>
    <source>
        <strain evidence="5 6">SAHP1</strain>
    </source>
</reference>
<dbReference type="InterPro" id="IPR015422">
    <property type="entry name" value="PyrdxlP-dep_Trfase_small"/>
</dbReference>
<dbReference type="EMBL" id="CP097885">
    <property type="protein sequence ID" value="URN41430.1"/>
    <property type="molecule type" value="Genomic_DNA"/>
</dbReference>
<evidence type="ECO:0000256" key="4">
    <source>
        <dbReference type="RuleBase" id="RU362118"/>
    </source>
</evidence>
<dbReference type="NCBIfam" id="TIGR01326">
    <property type="entry name" value="OAH_OAS_sulfhy"/>
    <property type="match status" value="1"/>
</dbReference>
<accession>A0ABY4TPW6</accession>
<dbReference type="PIRSF" id="PIRSF001434">
    <property type="entry name" value="CGS"/>
    <property type="match status" value="1"/>
</dbReference>